<dbReference type="GO" id="GO:0003729">
    <property type="term" value="F:mRNA binding"/>
    <property type="evidence" value="ECO:0007669"/>
    <property type="project" value="TreeGrafter"/>
</dbReference>
<feature type="region of interest" description="Disordered" evidence="1">
    <location>
        <begin position="133"/>
        <end position="154"/>
    </location>
</feature>
<protein>
    <recommendedName>
        <fullName evidence="4">Pentacotripeptide-repeat region of PRORP domain-containing protein</fullName>
    </recommendedName>
</protein>
<dbReference type="AlphaFoldDB" id="R7S5J6"/>
<dbReference type="KEGG" id="psq:PUNSTDRAFT_122546"/>
<name>R7S5J6_PUNST</name>
<dbReference type="GeneID" id="18877549"/>
<dbReference type="OMA" id="RDLWIEM"/>
<proteinExistence type="predicted"/>
<dbReference type="Gene3D" id="1.25.40.10">
    <property type="entry name" value="Tetratricopeptide repeat domain"/>
    <property type="match status" value="1"/>
</dbReference>
<dbReference type="InterPro" id="IPR011990">
    <property type="entry name" value="TPR-like_helical_dom_sf"/>
</dbReference>
<reference evidence="3" key="1">
    <citation type="journal article" date="2012" name="Science">
        <title>The Paleozoic origin of enzymatic lignin decomposition reconstructed from 31 fungal genomes.</title>
        <authorList>
            <person name="Floudas D."/>
            <person name="Binder M."/>
            <person name="Riley R."/>
            <person name="Barry K."/>
            <person name="Blanchette R.A."/>
            <person name="Henrissat B."/>
            <person name="Martinez A.T."/>
            <person name="Otillar R."/>
            <person name="Spatafora J.W."/>
            <person name="Yadav J.S."/>
            <person name="Aerts A."/>
            <person name="Benoit I."/>
            <person name="Boyd A."/>
            <person name="Carlson A."/>
            <person name="Copeland A."/>
            <person name="Coutinho P.M."/>
            <person name="de Vries R.P."/>
            <person name="Ferreira P."/>
            <person name="Findley K."/>
            <person name="Foster B."/>
            <person name="Gaskell J."/>
            <person name="Glotzer D."/>
            <person name="Gorecki P."/>
            <person name="Heitman J."/>
            <person name="Hesse C."/>
            <person name="Hori C."/>
            <person name="Igarashi K."/>
            <person name="Jurgens J.A."/>
            <person name="Kallen N."/>
            <person name="Kersten P."/>
            <person name="Kohler A."/>
            <person name="Kuees U."/>
            <person name="Kumar T.K.A."/>
            <person name="Kuo A."/>
            <person name="LaButti K."/>
            <person name="Larrondo L.F."/>
            <person name="Lindquist E."/>
            <person name="Ling A."/>
            <person name="Lombard V."/>
            <person name="Lucas S."/>
            <person name="Lundell T."/>
            <person name="Martin R."/>
            <person name="McLaughlin D.J."/>
            <person name="Morgenstern I."/>
            <person name="Morin E."/>
            <person name="Murat C."/>
            <person name="Nagy L.G."/>
            <person name="Nolan M."/>
            <person name="Ohm R.A."/>
            <person name="Patyshakuliyeva A."/>
            <person name="Rokas A."/>
            <person name="Ruiz-Duenas F.J."/>
            <person name="Sabat G."/>
            <person name="Salamov A."/>
            <person name="Samejima M."/>
            <person name="Schmutz J."/>
            <person name="Slot J.C."/>
            <person name="St John F."/>
            <person name="Stenlid J."/>
            <person name="Sun H."/>
            <person name="Sun S."/>
            <person name="Syed K."/>
            <person name="Tsang A."/>
            <person name="Wiebenga A."/>
            <person name="Young D."/>
            <person name="Pisabarro A."/>
            <person name="Eastwood D.C."/>
            <person name="Martin F."/>
            <person name="Cullen D."/>
            <person name="Grigoriev I.V."/>
            <person name="Hibbett D.S."/>
        </authorList>
    </citation>
    <scope>NUCLEOTIDE SEQUENCE [LARGE SCALE GENOMIC DNA]</scope>
    <source>
        <strain evidence="3">HHB-11173 SS5</strain>
    </source>
</reference>
<keyword evidence="3" id="KW-1185">Reference proteome</keyword>
<dbReference type="EMBL" id="JH687551">
    <property type="protein sequence ID" value="EIN05304.1"/>
    <property type="molecule type" value="Genomic_DNA"/>
</dbReference>
<dbReference type="Proteomes" id="UP000054196">
    <property type="component" value="Unassembled WGS sequence"/>
</dbReference>
<feature type="region of interest" description="Disordered" evidence="1">
    <location>
        <begin position="557"/>
        <end position="578"/>
    </location>
</feature>
<accession>R7S5J6</accession>
<dbReference type="PANTHER" id="PTHR47938:SF35">
    <property type="entry name" value="PENTATRICOPEPTIDE REPEAT-CONTAINING PROTEIN 4, MITOCHONDRIAL-RELATED"/>
    <property type="match status" value="1"/>
</dbReference>
<dbReference type="PANTHER" id="PTHR47938">
    <property type="entry name" value="RESPIRATORY COMPLEX I CHAPERONE (CIA84), PUTATIVE (AFU_ORTHOLOGUE AFUA_2G06020)-RELATED"/>
    <property type="match status" value="1"/>
</dbReference>
<evidence type="ECO:0000313" key="2">
    <source>
        <dbReference type="EMBL" id="EIN05304.1"/>
    </source>
</evidence>
<evidence type="ECO:0008006" key="4">
    <source>
        <dbReference type="Google" id="ProtNLM"/>
    </source>
</evidence>
<dbReference type="RefSeq" id="XP_007387707.1">
    <property type="nucleotide sequence ID" value="XM_007387645.1"/>
</dbReference>
<dbReference type="OrthoDB" id="5588846at2759"/>
<feature type="region of interest" description="Disordered" evidence="1">
    <location>
        <begin position="46"/>
        <end position="91"/>
    </location>
</feature>
<dbReference type="HOGENOM" id="CLU_014664_0_0_1"/>
<evidence type="ECO:0000256" key="1">
    <source>
        <dbReference type="SAM" id="MobiDB-lite"/>
    </source>
</evidence>
<dbReference type="eggNOG" id="ENOG502RXM5">
    <property type="taxonomic scope" value="Eukaryota"/>
</dbReference>
<evidence type="ECO:0000313" key="3">
    <source>
        <dbReference type="Proteomes" id="UP000054196"/>
    </source>
</evidence>
<organism evidence="2 3">
    <name type="scientific">Punctularia strigosozonata (strain HHB-11173)</name>
    <name type="common">White-rot fungus</name>
    <dbReference type="NCBI Taxonomy" id="741275"/>
    <lineage>
        <taxon>Eukaryota</taxon>
        <taxon>Fungi</taxon>
        <taxon>Dikarya</taxon>
        <taxon>Basidiomycota</taxon>
        <taxon>Agaricomycotina</taxon>
        <taxon>Agaricomycetes</taxon>
        <taxon>Corticiales</taxon>
        <taxon>Punctulariaceae</taxon>
        <taxon>Punctularia</taxon>
    </lineage>
</organism>
<gene>
    <name evidence="2" type="ORF">PUNSTDRAFT_122546</name>
</gene>
<sequence length="849" mass="94330">MSVPPTLVDLTRTRMPSCSSGFRHSLRRGFATKTDARHLQQVAYASPRQVPSPYGLASAPTVRPPFEGLLKRPRHPPKAGPKAGPSAQIASEQENRIGALREAMPEEEPESERPHYSEDYLMSVYEDLLALPTESTQQPETAADIHAADRREEDKSVVEGLAVRLAEVEPTPLAEPSSSFAGALRQLRAQPSGQPVVSRQIAVEGHETRHRVLRRLQPLVQTLEAVSTHVAPLSRRQRMKMPAGVVLPEEWGSLIRHCVNEGDGHSAEIALDFMKRYGAPVSEEHYDEVLSLYANTADPAKAERFIEKFLPTPTEHQRDLHVKSHLRATPPGAEPSTALATLHAYESRALPAPMRSYSRSLKSLFDMRTAAGHARAWDLFAHMRYVAHPHPDTVLYAQMIRACAFPLADARTPRSRSDPERALDLWTEMQVGGVAPTQAAYNAVILACARSGRRRYVAEAFRLAKEMLDGARDARGVPAFRPAEGTFCALLEGAKRVGELGRARWILAEMVREEEGGEVRVTEEAMLHVFHAYAAYKPPFVRGMTVLMGETEAEAAAGGKASGAEEEAAQKEEATTTAAAVKAAGGRKPMSHIPPQAHNEVADEATFLFAQIRDDTAAANRNDPTRHFRYVQLTPRLVNAYLSVHYAHSPIDRCRELWFDAFEGVERNPMTYVEALERCAIAKKGRDRQAAQAFAEEVWSRWGPVEEAWKAGEARFEPRLVERAHIAMIRTVSLAKELDRATEMVRHFATVYPPERVKQPSPLAAPRSARTMLYANRPLVRLVSAPEIPDDHVPPLLTFADLEILHHRLVAAGRIAEVGYIKWVSKAYEGALRRRRDATMGARPEPMED</sequence>